<accession>A0A1Y4LYV0</accession>
<proteinExistence type="predicted"/>
<dbReference type="RefSeq" id="WP_087158444.1">
    <property type="nucleotide sequence ID" value="NZ_NFKM01000006.1"/>
</dbReference>
<dbReference type="Gene3D" id="1.10.1060.10">
    <property type="entry name" value="Alpha-helical ferredoxin"/>
    <property type="match status" value="1"/>
</dbReference>
<evidence type="ECO:0000259" key="5">
    <source>
        <dbReference type="Pfam" id="PF07992"/>
    </source>
</evidence>
<keyword evidence="8" id="KW-1185">Reference proteome</keyword>
<feature type="domain" description="Dihydroprymidine dehydrogenase" evidence="6">
    <location>
        <begin position="24"/>
        <end position="140"/>
    </location>
</feature>
<dbReference type="InterPro" id="IPR023753">
    <property type="entry name" value="FAD/NAD-binding_dom"/>
</dbReference>
<evidence type="ECO:0000313" key="8">
    <source>
        <dbReference type="Proteomes" id="UP000195447"/>
    </source>
</evidence>
<protein>
    <submittedName>
        <fullName evidence="7">Glutamate synthase</fullName>
    </submittedName>
</protein>
<comment type="pathway">
    <text evidence="4">Amino-acid biosynthesis.</text>
</comment>
<dbReference type="InterPro" id="IPR006005">
    <property type="entry name" value="Glut_synth_ssu1"/>
</dbReference>
<dbReference type="Pfam" id="PF14691">
    <property type="entry name" value="Fer4_20"/>
    <property type="match status" value="1"/>
</dbReference>
<dbReference type="InterPro" id="IPR051394">
    <property type="entry name" value="Glutamate_Synthase"/>
</dbReference>
<organism evidence="7 8">
    <name type="scientific">Faecalitalea cylindroides</name>
    <dbReference type="NCBI Taxonomy" id="39483"/>
    <lineage>
        <taxon>Bacteria</taxon>
        <taxon>Bacillati</taxon>
        <taxon>Bacillota</taxon>
        <taxon>Erysipelotrichia</taxon>
        <taxon>Erysipelotrichales</taxon>
        <taxon>Erysipelotrichaceae</taxon>
        <taxon>Faecalitalea</taxon>
    </lineage>
</organism>
<sequence length="482" mass="54735">MADIHGFMKYDRKENQKISPIKRVVDFSEFTLYLEPEQRKMQAARCMNCGVPYCSSSMELKGMVTGCPLNNLISEFNDELYKGHEYEALERLLKQNPFPEFTGRVCPALCEKACLNGYDGQPVTIHDNELYIIENGFEKGWVQANPPKVRTDKKIAVIGSGPAGLSVAYMLNQRGHQVSVYERDKEPGGLLMYGIPNMKLDKSIIRRRIELMKQEGIQFYTNCDIGNNIEFKNLYKDHDAIIVCCGAKQARKLNLENEDIEGIYPAVDFLSEITDMIETNKRPISLEGKNIVIVGGGDTGNDCVATSIRLHCKTVTQLEMMPKPAMTRRLDNPWPEWPKVLKTDYGQQESIELFHKDPRIYQTTIKEIKKKGNHITHVVTTKLQFDGKKMVQIPGSETELKCDLLLIAAGFTGVESYVQDALHIKMSKRNTFEANNHQTNDDKVFVAGDCRRGQSLVVWAIHEGIECARKVDEYLMGYSNIE</sequence>
<dbReference type="InterPro" id="IPR036188">
    <property type="entry name" value="FAD/NAD-bd_sf"/>
</dbReference>
<dbReference type="PRINTS" id="PR00419">
    <property type="entry name" value="ADXRDTASE"/>
</dbReference>
<dbReference type="GO" id="GO:0016639">
    <property type="term" value="F:oxidoreductase activity, acting on the CH-NH2 group of donors, NAD or NADP as acceptor"/>
    <property type="evidence" value="ECO:0007669"/>
    <property type="project" value="InterPro"/>
</dbReference>
<dbReference type="InterPro" id="IPR009051">
    <property type="entry name" value="Helical_ferredxn"/>
</dbReference>
<comment type="caution">
    <text evidence="7">The sequence shown here is derived from an EMBL/GenBank/DDBJ whole genome shotgun (WGS) entry which is preliminary data.</text>
</comment>
<evidence type="ECO:0000256" key="1">
    <source>
        <dbReference type="ARBA" id="ARBA00022605"/>
    </source>
</evidence>
<feature type="domain" description="FAD/NAD(P)-binding" evidence="5">
    <location>
        <begin position="154"/>
        <end position="464"/>
    </location>
</feature>
<name>A0A1Y4LYV0_9FIRM</name>
<evidence type="ECO:0000313" key="7">
    <source>
        <dbReference type="EMBL" id="OUP61100.1"/>
    </source>
</evidence>
<dbReference type="Pfam" id="PF07992">
    <property type="entry name" value="Pyr_redox_2"/>
    <property type="match status" value="1"/>
</dbReference>
<evidence type="ECO:0000259" key="6">
    <source>
        <dbReference type="Pfam" id="PF14691"/>
    </source>
</evidence>
<dbReference type="SUPFAM" id="SSF46548">
    <property type="entry name" value="alpha-helical ferredoxin"/>
    <property type="match status" value="1"/>
</dbReference>
<dbReference type="AlphaFoldDB" id="A0A1Y4LYV0"/>
<dbReference type="PANTHER" id="PTHR43100">
    <property type="entry name" value="GLUTAMATE SYNTHASE [NADPH] SMALL CHAIN"/>
    <property type="match status" value="1"/>
</dbReference>
<dbReference type="InterPro" id="IPR028261">
    <property type="entry name" value="DPD_II"/>
</dbReference>
<reference evidence="8" key="1">
    <citation type="submission" date="2017-04" db="EMBL/GenBank/DDBJ databases">
        <title>Function of individual gut microbiota members based on whole genome sequencing of pure cultures obtained from chicken caecum.</title>
        <authorList>
            <person name="Medvecky M."/>
            <person name="Cejkova D."/>
            <person name="Polansky O."/>
            <person name="Karasova D."/>
            <person name="Kubasova T."/>
            <person name="Cizek A."/>
            <person name="Rychlik I."/>
        </authorList>
    </citation>
    <scope>NUCLEOTIDE SEQUENCE [LARGE SCALE GENOMIC DNA]</scope>
    <source>
        <strain evidence="8">An178</strain>
    </source>
</reference>
<keyword evidence="3" id="KW-0314">Glutamate biosynthesis</keyword>
<dbReference type="PANTHER" id="PTHR43100:SF1">
    <property type="entry name" value="GLUTAMATE SYNTHASE [NADPH] SMALL CHAIN"/>
    <property type="match status" value="1"/>
</dbReference>
<dbReference type="NCBIfam" id="TIGR01317">
    <property type="entry name" value="GOGAT_sm_gam"/>
    <property type="match status" value="1"/>
</dbReference>
<gene>
    <name evidence="7" type="ORF">B5F14_04125</name>
</gene>
<dbReference type="GO" id="GO:0051536">
    <property type="term" value="F:iron-sulfur cluster binding"/>
    <property type="evidence" value="ECO:0007669"/>
    <property type="project" value="InterPro"/>
</dbReference>
<keyword evidence="1" id="KW-0028">Amino-acid biosynthesis</keyword>
<evidence type="ECO:0000256" key="4">
    <source>
        <dbReference type="ARBA" id="ARBA00029440"/>
    </source>
</evidence>
<dbReference type="Proteomes" id="UP000195447">
    <property type="component" value="Unassembled WGS sequence"/>
</dbReference>
<dbReference type="GO" id="GO:0006537">
    <property type="term" value="P:glutamate biosynthetic process"/>
    <property type="evidence" value="ECO:0007669"/>
    <property type="project" value="UniProtKB-KW"/>
</dbReference>
<evidence type="ECO:0000256" key="3">
    <source>
        <dbReference type="ARBA" id="ARBA00023164"/>
    </source>
</evidence>
<evidence type="ECO:0000256" key="2">
    <source>
        <dbReference type="ARBA" id="ARBA00023002"/>
    </source>
</evidence>
<dbReference type="Gene3D" id="3.50.50.60">
    <property type="entry name" value="FAD/NAD(P)-binding domain"/>
    <property type="match status" value="2"/>
</dbReference>
<keyword evidence="2" id="KW-0560">Oxidoreductase</keyword>
<dbReference type="SUPFAM" id="SSF51971">
    <property type="entry name" value="Nucleotide-binding domain"/>
    <property type="match status" value="1"/>
</dbReference>
<dbReference type="EMBL" id="NFKM01000006">
    <property type="protein sequence ID" value="OUP61100.1"/>
    <property type="molecule type" value="Genomic_DNA"/>
</dbReference>